<feature type="region of interest" description="Disordered" evidence="2">
    <location>
        <begin position="225"/>
        <end position="250"/>
    </location>
</feature>
<dbReference type="EMBL" id="MLCO01000007">
    <property type="protein sequence ID" value="ONG58955.1"/>
    <property type="molecule type" value="Genomic_DNA"/>
</dbReference>
<dbReference type="Pfam" id="PF01464">
    <property type="entry name" value="SLT"/>
    <property type="match status" value="1"/>
</dbReference>
<sequence length="272" mass="27994">MSTSAACKQAQAARRVLGTAVVALALHGGAAAATPLPSPGALCKAAVQAAEREAGLPPQLLAAIAQVESARPDPRSGAVAPWPWTINAEGAGQYFDNQQAAVAAARDLQSRGVRLIDVGCLQVNLHHHPTAFASLETAFDPLANARYAAAFLRRLQAASGDWVTAAGLYHSGTAERAEAYRLRVLAAWPAGGGPALAQRRRALPLPPLDPMAAQREALAQAWQGLRPAPAPPGRSAVATPPGEAMAAAWGSSQAGLRPALALQPAATPLLRR</sequence>
<comment type="caution">
    <text evidence="5">The sequence shown here is derived from an EMBL/GenBank/DDBJ whole genome shotgun (WGS) entry which is preliminary data.</text>
</comment>
<comment type="similarity">
    <text evidence="1">Belongs to the virb1 family.</text>
</comment>
<evidence type="ECO:0000259" key="4">
    <source>
        <dbReference type="Pfam" id="PF01464"/>
    </source>
</evidence>
<evidence type="ECO:0000256" key="3">
    <source>
        <dbReference type="SAM" id="SignalP"/>
    </source>
</evidence>
<keyword evidence="6" id="KW-1185">Reference proteome</keyword>
<dbReference type="InterPro" id="IPR023346">
    <property type="entry name" value="Lysozyme-like_dom_sf"/>
</dbReference>
<organism evidence="5 6">
    <name type="scientific">Teichococcus deserti</name>
    <dbReference type="NCBI Taxonomy" id="1817963"/>
    <lineage>
        <taxon>Bacteria</taxon>
        <taxon>Pseudomonadati</taxon>
        <taxon>Pseudomonadota</taxon>
        <taxon>Alphaproteobacteria</taxon>
        <taxon>Acetobacterales</taxon>
        <taxon>Roseomonadaceae</taxon>
        <taxon>Roseomonas</taxon>
    </lineage>
</organism>
<proteinExistence type="inferred from homology"/>
<feature type="domain" description="Transglycosylase SLT" evidence="4">
    <location>
        <begin position="47"/>
        <end position="179"/>
    </location>
</feature>
<accession>A0A1V2H900</accession>
<evidence type="ECO:0000313" key="6">
    <source>
        <dbReference type="Proteomes" id="UP000188879"/>
    </source>
</evidence>
<gene>
    <name evidence="5" type="ORF">BKE38_01155</name>
</gene>
<dbReference type="RefSeq" id="WP_076955543.1">
    <property type="nucleotide sequence ID" value="NZ_MLCO01000007.1"/>
</dbReference>
<dbReference type="Proteomes" id="UP000188879">
    <property type="component" value="Unassembled WGS sequence"/>
</dbReference>
<feature type="signal peptide" evidence="3">
    <location>
        <begin position="1"/>
        <end position="32"/>
    </location>
</feature>
<evidence type="ECO:0000313" key="5">
    <source>
        <dbReference type="EMBL" id="ONG58955.1"/>
    </source>
</evidence>
<protein>
    <recommendedName>
        <fullName evidence="4">Transglycosylase SLT domain-containing protein</fullName>
    </recommendedName>
</protein>
<dbReference type="CDD" id="cd13400">
    <property type="entry name" value="LT_IagB-like"/>
    <property type="match status" value="1"/>
</dbReference>
<evidence type="ECO:0000256" key="2">
    <source>
        <dbReference type="SAM" id="MobiDB-lite"/>
    </source>
</evidence>
<name>A0A1V2H900_9PROT</name>
<feature type="chain" id="PRO_5012708234" description="Transglycosylase SLT domain-containing protein" evidence="3">
    <location>
        <begin position="33"/>
        <end position="272"/>
    </location>
</feature>
<evidence type="ECO:0000256" key="1">
    <source>
        <dbReference type="ARBA" id="ARBA00009387"/>
    </source>
</evidence>
<keyword evidence="3" id="KW-0732">Signal</keyword>
<dbReference type="InterPro" id="IPR008258">
    <property type="entry name" value="Transglycosylase_SLT_dom_1"/>
</dbReference>
<dbReference type="SUPFAM" id="SSF53955">
    <property type="entry name" value="Lysozyme-like"/>
    <property type="match status" value="1"/>
</dbReference>
<dbReference type="Gene3D" id="1.10.530.10">
    <property type="match status" value="1"/>
</dbReference>
<dbReference type="AlphaFoldDB" id="A0A1V2H900"/>
<reference evidence="5 6" key="1">
    <citation type="submission" date="2016-10" db="EMBL/GenBank/DDBJ databases">
        <title>Draft Genome sequence of Roseomonas sp. strain M3.</title>
        <authorList>
            <person name="Subhash Y."/>
            <person name="Lee S."/>
        </authorList>
    </citation>
    <scope>NUCLEOTIDE SEQUENCE [LARGE SCALE GENOMIC DNA]</scope>
    <source>
        <strain evidence="5 6">M3</strain>
    </source>
</reference>